<dbReference type="PROSITE" id="PS50808">
    <property type="entry name" value="ZF_BED"/>
    <property type="match status" value="1"/>
</dbReference>
<keyword evidence="4" id="KW-0158">Chromosome</keyword>
<feature type="region of interest" description="Disordered" evidence="11">
    <location>
        <begin position="610"/>
        <end position="737"/>
    </location>
</feature>
<protein>
    <recommendedName>
        <fullName evidence="16">Protein kinase domain-containing protein</fullName>
    </recommendedName>
</protein>
<dbReference type="PROSITE" id="PS50011">
    <property type="entry name" value="PROTEIN_KINASE_DOM"/>
    <property type="match status" value="1"/>
</dbReference>
<feature type="compositionally biased region" description="Basic and acidic residues" evidence="11">
    <location>
        <begin position="568"/>
        <end position="583"/>
    </location>
</feature>
<dbReference type="Gene3D" id="3.30.360.10">
    <property type="entry name" value="Dihydrodipicolinate Reductase, domain 2"/>
    <property type="match status" value="1"/>
</dbReference>
<feature type="compositionally biased region" description="Pro residues" evidence="11">
    <location>
        <begin position="622"/>
        <end position="632"/>
    </location>
</feature>
<dbReference type="InterPro" id="IPR011009">
    <property type="entry name" value="Kinase-like_dom_sf"/>
</dbReference>
<evidence type="ECO:0000256" key="1">
    <source>
        <dbReference type="ARBA" id="ARBA00004123"/>
    </source>
</evidence>
<dbReference type="SUPFAM" id="SSF55347">
    <property type="entry name" value="Glyceraldehyde-3-phosphate dehydrogenase-like, C-terminal domain"/>
    <property type="match status" value="1"/>
</dbReference>
<evidence type="ECO:0000259" key="13">
    <source>
        <dbReference type="PROSITE" id="PS50808"/>
    </source>
</evidence>
<gene>
    <name evidence="14" type="ORF">P4O66_006645</name>
</gene>
<dbReference type="CDD" id="cd22265">
    <property type="entry name" value="UDM1_RNF168"/>
    <property type="match status" value="1"/>
</dbReference>
<dbReference type="Pfam" id="PF02892">
    <property type="entry name" value="zf-BED"/>
    <property type="match status" value="1"/>
</dbReference>
<organism evidence="14 15">
    <name type="scientific">Electrophorus voltai</name>
    <dbReference type="NCBI Taxonomy" id="2609070"/>
    <lineage>
        <taxon>Eukaryota</taxon>
        <taxon>Metazoa</taxon>
        <taxon>Chordata</taxon>
        <taxon>Craniata</taxon>
        <taxon>Vertebrata</taxon>
        <taxon>Euteleostomi</taxon>
        <taxon>Actinopterygii</taxon>
        <taxon>Neopterygii</taxon>
        <taxon>Teleostei</taxon>
        <taxon>Ostariophysi</taxon>
        <taxon>Gymnotiformes</taxon>
        <taxon>Gymnotoidei</taxon>
        <taxon>Gymnotidae</taxon>
        <taxon>Electrophorus</taxon>
    </lineage>
</organism>
<evidence type="ECO:0000256" key="11">
    <source>
        <dbReference type="SAM" id="MobiDB-lite"/>
    </source>
</evidence>
<dbReference type="Gene3D" id="3.30.200.20">
    <property type="entry name" value="Phosphorylase Kinase, domain 1"/>
    <property type="match status" value="1"/>
</dbReference>
<feature type="compositionally biased region" description="Polar residues" evidence="11">
    <location>
        <begin position="1475"/>
        <end position="1498"/>
    </location>
</feature>
<evidence type="ECO:0000256" key="2">
    <source>
        <dbReference type="ARBA" id="ARBA00004574"/>
    </source>
</evidence>
<keyword evidence="5" id="KW-0479">Metal-binding</keyword>
<dbReference type="Pfam" id="PF00069">
    <property type="entry name" value="Pkinase"/>
    <property type="match status" value="1"/>
</dbReference>
<dbReference type="SUPFAM" id="SSF56112">
    <property type="entry name" value="Protein kinase-like (PK-like)"/>
    <property type="match status" value="1"/>
</dbReference>
<keyword evidence="6 10" id="KW-0863">Zinc-finger</keyword>
<reference evidence="14" key="1">
    <citation type="submission" date="2023-03" db="EMBL/GenBank/DDBJ databases">
        <title>Electrophorus voltai genome.</title>
        <authorList>
            <person name="Bian C."/>
        </authorList>
    </citation>
    <scope>NUCLEOTIDE SEQUENCE</scope>
    <source>
        <strain evidence="14">CB-2022</strain>
        <tissue evidence="14">Muscle</tissue>
    </source>
</reference>
<feature type="compositionally biased region" description="Low complexity" evidence="11">
    <location>
        <begin position="645"/>
        <end position="654"/>
    </location>
</feature>
<dbReference type="SUPFAM" id="SSF57667">
    <property type="entry name" value="beta-beta-alpha zinc fingers"/>
    <property type="match status" value="1"/>
</dbReference>
<dbReference type="EMBL" id="JAROKS010000012">
    <property type="protein sequence ID" value="KAK1798248.1"/>
    <property type="molecule type" value="Genomic_DNA"/>
</dbReference>
<comment type="caution">
    <text evidence="14">The sequence shown here is derived from an EMBL/GenBank/DDBJ whole genome shotgun (WGS) entry which is preliminary data.</text>
</comment>
<dbReference type="PANTHER" id="PTHR14487:SF3">
    <property type="entry name" value="ADRENOCORTICAL DYSPLASIA PROTEIN HOMOLOG"/>
    <property type="match status" value="1"/>
</dbReference>
<dbReference type="InterPro" id="IPR019437">
    <property type="entry name" value="TPP1/Est3"/>
</dbReference>
<feature type="compositionally biased region" description="Polar residues" evidence="11">
    <location>
        <begin position="448"/>
        <end position="461"/>
    </location>
</feature>
<dbReference type="Pfam" id="PF22725">
    <property type="entry name" value="GFO_IDH_MocA_C3"/>
    <property type="match status" value="1"/>
</dbReference>
<dbReference type="Proteomes" id="UP001239994">
    <property type="component" value="Unassembled WGS sequence"/>
</dbReference>
<evidence type="ECO:0008006" key="16">
    <source>
        <dbReference type="Google" id="ProtNLM"/>
    </source>
</evidence>
<dbReference type="PANTHER" id="PTHR14487">
    <property type="entry name" value="ADRENOCORTICAL DYSPLASIA PROTEIN ACD"/>
    <property type="match status" value="1"/>
</dbReference>
<dbReference type="GO" id="GO:0070187">
    <property type="term" value="C:shelterin complex"/>
    <property type="evidence" value="ECO:0007669"/>
    <property type="project" value="InterPro"/>
</dbReference>
<feature type="region of interest" description="Disordered" evidence="11">
    <location>
        <begin position="1425"/>
        <end position="1525"/>
    </location>
</feature>
<dbReference type="GO" id="GO:0007004">
    <property type="term" value="P:telomere maintenance via telomerase"/>
    <property type="evidence" value="ECO:0007669"/>
    <property type="project" value="InterPro"/>
</dbReference>
<dbReference type="SMART" id="SM00220">
    <property type="entry name" value="S_TKc"/>
    <property type="match status" value="1"/>
</dbReference>
<comment type="similarity">
    <text evidence="3">Belongs to the Gfo/Idh/MocA family.</text>
</comment>
<evidence type="ECO:0000256" key="8">
    <source>
        <dbReference type="ARBA" id="ARBA00022895"/>
    </source>
</evidence>
<feature type="region of interest" description="Disordered" evidence="11">
    <location>
        <begin position="329"/>
        <end position="367"/>
    </location>
</feature>
<dbReference type="GO" id="GO:0008270">
    <property type="term" value="F:zinc ion binding"/>
    <property type="evidence" value="ECO:0007669"/>
    <property type="project" value="UniProtKB-KW"/>
</dbReference>
<evidence type="ECO:0000256" key="7">
    <source>
        <dbReference type="ARBA" id="ARBA00022833"/>
    </source>
</evidence>
<feature type="region of interest" description="Disordered" evidence="11">
    <location>
        <begin position="568"/>
        <end position="596"/>
    </location>
</feature>
<comment type="subcellular location">
    <subcellularLocation>
        <location evidence="2">Chromosome</location>
        <location evidence="2">Telomere</location>
    </subcellularLocation>
    <subcellularLocation>
        <location evidence="1">Nucleus</location>
    </subcellularLocation>
</comment>
<dbReference type="Gene3D" id="1.10.510.10">
    <property type="entry name" value="Transferase(Phosphotransferase) domain 1"/>
    <property type="match status" value="1"/>
</dbReference>
<feature type="compositionally biased region" description="Basic and acidic residues" evidence="11">
    <location>
        <begin position="420"/>
        <end position="435"/>
    </location>
</feature>
<dbReference type="GO" id="GO:0005524">
    <property type="term" value="F:ATP binding"/>
    <property type="evidence" value="ECO:0007669"/>
    <property type="project" value="InterPro"/>
</dbReference>
<dbReference type="GO" id="GO:0042162">
    <property type="term" value="F:telomeric DNA binding"/>
    <property type="evidence" value="ECO:0007669"/>
    <property type="project" value="InterPro"/>
</dbReference>
<evidence type="ECO:0000313" key="15">
    <source>
        <dbReference type="Proteomes" id="UP001239994"/>
    </source>
</evidence>
<dbReference type="InterPro" id="IPR055170">
    <property type="entry name" value="GFO_IDH_MocA-like_dom"/>
</dbReference>
<keyword evidence="8" id="KW-0779">Telomere</keyword>
<evidence type="ECO:0000256" key="10">
    <source>
        <dbReference type="PROSITE-ProRule" id="PRU00027"/>
    </source>
</evidence>
<dbReference type="SMART" id="SM00614">
    <property type="entry name" value="ZnF_BED"/>
    <property type="match status" value="1"/>
</dbReference>
<dbReference type="GO" id="GO:0032211">
    <property type="term" value="P:negative regulation of telomere maintenance via telomerase"/>
    <property type="evidence" value="ECO:0007669"/>
    <property type="project" value="TreeGrafter"/>
</dbReference>
<dbReference type="GO" id="GO:0016233">
    <property type="term" value="P:telomere capping"/>
    <property type="evidence" value="ECO:0007669"/>
    <property type="project" value="InterPro"/>
</dbReference>
<feature type="domain" description="Protein kinase" evidence="12">
    <location>
        <begin position="758"/>
        <end position="1044"/>
    </location>
</feature>
<dbReference type="InterPro" id="IPR028631">
    <property type="entry name" value="ACD"/>
</dbReference>
<keyword evidence="15" id="KW-1185">Reference proteome</keyword>
<dbReference type="GO" id="GO:0004672">
    <property type="term" value="F:protein kinase activity"/>
    <property type="evidence" value="ECO:0007669"/>
    <property type="project" value="InterPro"/>
</dbReference>
<dbReference type="Pfam" id="PF10341">
    <property type="entry name" value="TPP1"/>
    <property type="match status" value="1"/>
</dbReference>
<evidence type="ECO:0000256" key="4">
    <source>
        <dbReference type="ARBA" id="ARBA00022454"/>
    </source>
</evidence>
<dbReference type="InterPro" id="IPR000719">
    <property type="entry name" value="Prot_kinase_dom"/>
</dbReference>
<dbReference type="GO" id="GO:0070198">
    <property type="term" value="P:protein localization to chromosome, telomeric region"/>
    <property type="evidence" value="ECO:0007669"/>
    <property type="project" value="TreeGrafter"/>
</dbReference>
<feature type="region of interest" description="Disordered" evidence="11">
    <location>
        <begin position="416"/>
        <end position="461"/>
    </location>
</feature>
<evidence type="ECO:0000313" key="14">
    <source>
        <dbReference type="EMBL" id="KAK1798248.1"/>
    </source>
</evidence>
<evidence type="ECO:0000256" key="3">
    <source>
        <dbReference type="ARBA" id="ARBA00010928"/>
    </source>
</evidence>
<feature type="compositionally biased region" description="Pro residues" evidence="11">
    <location>
        <begin position="710"/>
        <end position="720"/>
    </location>
</feature>
<keyword evidence="7" id="KW-0862">Zinc</keyword>
<feature type="domain" description="BED-type" evidence="13">
    <location>
        <begin position="369"/>
        <end position="420"/>
    </location>
</feature>
<dbReference type="InterPro" id="IPR003656">
    <property type="entry name" value="Znf_BED"/>
</dbReference>
<feature type="compositionally biased region" description="Polar residues" evidence="11">
    <location>
        <begin position="1513"/>
        <end position="1525"/>
    </location>
</feature>
<feature type="compositionally biased region" description="Polar residues" evidence="11">
    <location>
        <begin position="1425"/>
        <end position="1447"/>
    </location>
</feature>
<feature type="region of interest" description="Disordered" evidence="11">
    <location>
        <begin position="520"/>
        <end position="542"/>
    </location>
</feature>
<keyword evidence="9" id="KW-0539">Nucleus</keyword>
<evidence type="ECO:0000256" key="5">
    <source>
        <dbReference type="ARBA" id="ARBA00022723"/>
    </source>
</evidence>
<dbReference type="InterPro" id="IPR036236">
    <property type="entry name" value="Znf_C2H2_sf"/>
</dbReference>
<proteinExistence type="inferred from homology"/>
<sequence>MLTAARYYPQLMSIINNALRFLPAFILMKRLLGEGYCGTLQVCEARVYGGSLLSQSYGWAWEELMGGGGLHTIGSCIIDLLSHMTGERAVRVHGMLRTFVRQGGTGGGIRSVTADDYACFQLLMGGGIVCSVTLNFNLPGADLHEVMLVGSSGRIVARGTELYGQRNTVHHEELLLSNSPSGAGPAVMGMIAMVTQLRMSFQAQDDRRSWARHPVSMAATFEDGLYVQTVVDAIKRSNRTGEWEAVETVLYFGHTTNMLRHLRAKHPNDFSALDKRRETDKPAAHHNNSGCVEVTVVMDEQQVEVQSEVGDAEMDGAIRGILCAAAGEGEGSGCEREGTRGQEGSPVPSPTPSTQYPTPSARYPNPSTRKWSAVWVHYRKVDQEKKALCLLCMEKIQHQSSTSNLIRHLQNKHPAEYQQLEDHPQKRPPKRKPEELDYFPTSPAKSRVVTSDRSIQSHLNSSHTDKYSGIEWCERRRLLERERELTEALRRVQQEEGRSLQQQRDFIQQIRELEAERRALTTQKREQEDEHHRLKREKEELESTRLELQKEREDLQKEREELYKAKEEFRREREELSRAREELASGDGHLQGQCGSKLQPGFKFCPACGEKLPCPMVDPAEPAEPAPGPPHPASTREGAVKASASSTLTRSPIRTTRRRSIKMPSSPAPTPVALLQTAPDQKTLKSPRKRKTTPDNLEESEPNEVSSPQTPQPSQTPPSPSSQSLPSAKGRGKRAKRVCAVEPVQEGTEVCDQSGKKWRLVKLLYQTEVELTYEVQQASRGTTSDDWMHILRMGTKDGQMFVEQNFLQRAAKPIAVEKWMKKYSMDFLGIPACVGFGIYETYRFLIFPDMGQTLQSVVDREESLPERAVLQLAIQLLDALEFIHENEYAHADLHAGNIYVTTNGQRTKVFLSGFGHAFRFCPGGNHVEYRESSRTPHQGNLNFISIDSHKGVGPSRRSDVQSLGYCLLSWMTGTLPWGGITQRNSAIFAEKERYMSDIHGLMSYCFKKRKVSGALQCYLTQAMGLNYTEKPNYSLLKTGLNESLQKMGGRVSDPLVYSPVGLRVLVNAGVMRRSRRTETEMEPWIEQLIHNYDKYQPEISLRAHVVGVGDVAAAQCTDEPDACMLFLSDGAVFIPAVLSAAAWERMQELEERETFSGLNNTTVSVRKFQLNFHMDPELTSCQFYLRMSQVITVGKVTRHYHPPSCTTLHSVKQKILQTWRSLRKQCSLNSMSSQSGFPLSCLMGAWHSDIIMDLLNDAIKRITPSTVCHSNVATPTYWHRERLRCRGEEYFSTPVSHLLIPEEQKELLTADLGKSSGSETPSGLLPPHTDVMKCQPIIAQEQERHSPTMAFDRPTDGDRPTLHHMGPGFCCSGGVGGEMVNPWDMFSPAPDLLGTPSSCSEISIEPLSQHGSQSLMITEPQVPMATSTQAQCSNPSTGETSGSSVTPYQKPHPPLHSLTCLSDETSTDTPEEGQVKQQVLSPPTWTGHSTVLSTQENTPGGPIHNKTPPVSPPTKTGQVHSDGSGFSYTYEPSPEVVSALTHFKVPEELVQWAMAYLGVPGRMCMDHSGGTEHRDRALLPHTITNGKH</sequence>
<accession>A0AAD8ZHP5</accession>
<name>A0AAD8ZHP5_9TELE</name>
<dbReference type="Gene3D" id="2.40.50.960">
    <property type="match status" value="1"/>
</dbReference>
<dbReference type="GO" id="GO:0005697">
    <property type="term" value="C:telomerase holoenzyme complex"/>
    <property type="evidence" value="ECO:0007669"/>
    <property type="project" value="InterPro"/>
</dbReference>
<evidence type="ECO:0000256" key="6">
    <source>
        <dbReference type="ARBA" id="ARBA00022771"/>
    </source>
</evidence>
<evidence type="ECO:0000256" key="9">
    <source>
        <dbReference type="ARBA" id="ARBA00023242"/>
    </source>
</evidence>
<evidence type="ECO:0000259" key="12">
    <source>
        <dbReference type="PROSITE" id="PS50011"/>
    </source>
</evidence>